<proteinExistence type="predicted"/>
<feature type="compositionally biased region" description="Basic and acidic residues" evidence="1">
    <location>
        <begin position="257"/>
        <end position="266"/>
    </location>
</feature>
<feature type="signal peptide" evidence="2">
    <location>
        <begin position="1"/>
        <end position="19"/>
    </location>
</feature>
<feature type="compositionally biased region" description="Low complexity" evidence="1">
    <location>
        <begin position="740"/>
        <end position="763"/>
    </location>
</feature>
<reference evidence="3" key="1">
    <citation type="submission" date="2022-07" db="EMBL/GenBank/DDBJ databases">
        <title>Phylogenomic reconstructions and comparative analyses of Kickxellomycotina fungi.</title>
        <authorList>
            <person name="Reynolds N.K."/>
            <person name="Stajich J.E."/>
            <person name="Barry K."/>
            <person name="Grigoriev I.V."/>
            <person name="Crous P."/>
            <person name="Smith M.E."/>
        </authorList>
    </citation>
    <scope>NUCLEOTIDE SEQUENCE</scope>
    <source>
        <strain evidence="3">IMI 214461</strain>
    </source>
</reference>
<organism evidence="3 4">
    <name type="scientific">Coemansia thaxteri</name>
    <dbReference type="NCBI Taxonomy" id="2663907"/>
    <lineage>
        <taxon>Eukaryota</taxon>
        <taxon>Fungi</taxon>
        <taxon>Fungi incertae sedis</taxon>
        <taxon>Zoopagomycota</taxon>
        <taxon>Kickxellomycotina</taxon>
        <taxon>Kickxellomycetes</taxon>
        <taxon>Kickxellales</taxon>
        <taxon>Kickxellaceae</taxon>
        <taxon>Coemansia</taxon>
    </lineage>
</organism>
<feature type="compositionally biased region" description="Low complexity" evidence="1">
    <location>
        <begin position="304"/>
        <end position="313"/>
    </location>
</feature>
<feature type="compositionally biased region" description="Low complexity" evidence="1">
    <location>
        <begin position="378"/>
        <end position="436"/>
    </location>
</feature>
<feature type="chain" id="PRO_5040723038" description="Chitin-binding type-4 domain-containing protein" evidence="2">
    <location>
        <begin position="20"/>
        <end position="826"/>
    </location>
</feature>
<keyword evidence="2" id="KW-0732">Signal</keyword>
<evidence type="ECO:0000256" key="1">
    <source>
        <dbReference type="SAM" id="MobiDB-lite"/>
    </source>
</evidence>
<feature type="region of interest" description="Disordered" evidence="1">
    <location>
        <begin position="720"/>
        <end position="763"/>
    </location>
</feature>
<sequence length="826" mass="85409">MKTLAFWSLLLGLAQVANGHASISDPCPRYSNAGVKCPALPKGVSSFDSDINAPIGTHGSIKQPLCKFKSPWPTPAATWTAGQSVTIKFNPTSISHSGGHCEFSISYDGGKTFAVIHRELQYCFVGKKPSGTTNVVSVNSYTFDLPKNLPSSKTAIFAWSWINASGAREFYMNCADVAISGSSSTSYTGTAMVIANYGDYPLIDEFKGDYTTGMDLYNNAKTITVSSGGSGTEGGNVNNEEDEESSSSSRKPMAPRDVTDPDKCDPDSASADDPGNDPNDNLDTNTDDPNTEETGDVKCEPDTTDTAGDTNTTDTDEKCDTDEESDTATDTAADSTDLGDQCDTDETDMSSDATTDTYDLGDVCDPDESSEYSSAMPTSTTSTTSVVTSTTSSVFSEYQSSSNGQSSSEDTDLGGLDSDSSSPTPTSSEEPSSTTSCYALPVVNSNEPGLKCSVPTNGPTESSSDDSIATDVDSSYPKFEIILMASVSAHMALIEPCSRYTPNNPKCPPLPAGQSLDYDLKNPIGSSDPLIKHTVPYATPAVTWTAGQSVTVNFEQGGAAHGGGHCEFSLSYDGGKTFVVIHQELKYCFFTGPSTSNTASVLSYTFNIPANVPSSNNVLFSWSWVNAIGNREFYRTISDVAITGSSSNSFTGPQMVVANHDGYPTIPEFGSDYTTGLDYYTNAPKITVTGSGGSTGGGSSNTNSTASSASSAVAATSSAAKSTASPGTPHNVQTSGGSGAASAPVSVPPSVGSTNAPASATASSNAPAATASSAAASGGGECTSGLLRCSGKGYQICNESVWSPVYSCGVGASCKGTDGHIYCGWP</sequence>
<dbReference type="Gene3D" id="2.70.50.70">
    <property type="match status" value="2"/>
</dbReference>
<evidence type="ECO:0000313" key="4">
    <source>
        <dbReference type="Proteomes" id="UP001150907"/>
    </source>
</evidence>
<feature type="compositionally biased region" description="Acidic residues" evidence="1">
    <location>
        <begin position="340"/>
        <end position="349"/>
    </location>
</feature>
<protein>
    <recommendedName>
        <fullName evidence="5">Chitin-binding type-4 domain-containing protein</fullName>
    </recommendedName>
</protein>
<dbReference type="EMBL" id="JANBQF010000398">
    <property type="protein sequence ID" value="KAJ2001517.1"/>
    <property type="molecule type" value="Genomic_DNA"/>
</dbReference>
<dbReference type="PANTHER" id="PTHR36182:SF1">
    <property type="entry name" value="PROTEIN, PUTATIVE (AFU_ORTHOLOGUE AFUA_6G10930)-RELATED"/>
    <property type="match status" value="1"/>
</dbReference>
<accession>A0A9W8BHU7</accession>
<keyword evidence="4" id="KW-1185">Reference proteome</keyword>
<dbReference type="AlphaFoldDB" id="A0A9W8BHU7"/>
<feature type="region of interest" description="Disordered" evidence="1">
    <location>
        <begin position="223"/>
        <end position="471"/>
    </location>
</feature>
<gene>
    <name evidence="3" type="ORF">H4R26_004093</name>
</gene>
<dbReference type="PANTHER" id="PTHR36182">
    <property type="entry name" value="PROTEIN, PUTATIVE (AFU_ORTHOLOGUE AFUA_6G10930)-RELATED"/>
    <property type="match status" value="1"/>
</dbReference>
<dbReference type="Proteomes" id="UP001150907">
    <property type="component" value="Unassembled WGS sequence"/>
</dbReference>
<feature type="compositionally biased region" description="Polar residues" evidence="1">
    <location>
        <begin position="454"/>
        <end position="467"/>
    </location>
</feature>
<feature type="compositionally biased region" description="Acidic residues" evidence="1">
    <location>
        <begin position="317"/>
        <end position="327"/>
    </location>
</feature>
<feature type="compositionally biased region" description="Low complexity" evidence="1">
    <location>
        <begin position="720"/>
        <end position="729"/>
    </location>
</feature>
<evidence type="ECO:0000313" key="3">
    <source>
        <dbReference type="EMBL" id="KAJ2001517.1"/>
    </source>
</evidence>
<evidence type="ECO:0000256" key="2">
    <source>
        <dbReference type="SAM" id="SignalP"/>
    </source>
</evidence>
<feature type="compositionally biased region" description="Acidic residues" evidence="1">
    <location>
        <begin position="285"/>
        <end position="294"/>
    </location>
</feature>
<evidence type="ECO:0008006" key="5">
    <source>
        <dbReference type="Google" id="ProtNLM"/>
    </source>
</evidence>
<comment type="caution">
    <text evidence="3">The sequence shown here is derived from an EMBL/GenBank/DDBJ whole genome shotgun (WGS) entry which is preliminary data.</text>
</comment>
<name>A0A9W8BHU7_9FUNG</name>
<feature type="compositionally biased region" description="Low complexity" evidence="1">
    <location>
        <begin position="272"/>
        <end position="284"/>
    </location>
</feature>
<dbReference type="OrthoDB" id="2342176at2759"/>